<dbReference type="EMBL" id="PYVN01000008">
    <property type="protein sequence ID" value="PTB86664.1"/>
    <property type="molecule type" value="Genomic_DNA"/>
</dbReference>
<dbReference type="GO" id="GO:0000160">
    <property type="term" value="P:phosphorelay signal transduction system"/>
    <property type="evidence" value="ECO:0007669"/>
    <property type="project" value="InterPro"/>
</dbReference>
<dbReference type="InterPro" id="IPR058245">
    <property type="entry name" value="NreC/VraR/RcsB-like_REC"/>
</dbReference>
<organism evidence="6">
    <name type="scientific">Pseudidiomarina aestuarii</name>
    <dbReference type="NCBI Taxonomy" id="624146"/>
    <lineage>
        <taxon>Bacteria</taxon>
        <taxon>Pseudomonadati</taxon>
        <taxon>Pseudomonadota</taxon>
        <taxon>Gammaproteobacteria</taxon>
        <taxon>Alteromonadales</taxon>
        <taxon>Idiomarinaceae</taxon>
        <taxon>Pseudidiomarina</taxon>
    </lineage>
</organism>
<reference evidence="6" key="1">
    <citation type="submission" date="2018-03" db="EMBL/GenBank/DDBJ databases">
        <title>Cross-interface Injection: A General Nanoliter Liquid Handling Method Applied to Single Cells Genome Amplification Automated Nanoliter Liquid Handling Applied to Single Cell Multiple Displacement Amplification.</title>
        <authorList>
            <person name="Yun J."/>
            <person name="Xu P."/>
            <person name="Xu J."/>
            <person name="Dai X."/>
            <person name="Wang Y."/>
            <person name="Zheng X."/>
            <person name="Cao C."/>
            <person name="Yi Q."/>
            <person name="Zhu Y."/>
            <person name="Wang L."/>
            <person name="Dong Z."/>
            <person name="Huang Y."/>
            <person name="Huang L."/>
            <person name="Du W."/>
        </authorList>
    </citation>
    <scope>NUCLEOTIDE SEQUENCE [LARGE SCALE GENOMIC DNA]</scope>
    <source>
        <strain evidence="6">Z-D3-2</strain>
    </source>
</reference>
<dbReference type="PROSITE" id="PS50110">
    <property type="entry name" value="RESPONSE_REGULATORY"/>
    <property type="match status" value="1"/>
</dbReference>
<dbReference type="InterPro" id="IPR016032">
    <property type="entry name" value="Sig_transdc_resp-reg_C-effctor"/>
</dbReference>
<dbReference type="InterPro" id="IPR011006">
    <property type="entry name" value="CheY-like_superfamily"/>
</dbReference>
<dbReference type="PRINTS" id="PR00038">
    <property type="entry name" value="HTHLUXR"/>
</dbReference>
<dbReference type="Pfam" id="PF00072">
    <property type="entry name" value="Response_reg"/>
    <property type="match status" value="1"/>
</dbReference>
<evidence type="ECO:0000259" key="5">
    <source>
        <dbReference type="PROSITE" id="PS50110"/>
    </source>
</evidence>
<evidence type="ECO:0000256" key="2">
    <source>
        <dbReference type="ARBA" id="ARBA00023125"/>
    </source>
</evidence>
<protein>
    <submittedName>
        <fullName evidence="6">DNA-binding response regulator</fullName>
    </submittedName>
</protein>
<evidence type="ECO:0000313" key="6">
    <source>
        <dbReference type="EMBL" id="PTB86664.1"/>
    </source>
</evidence>
<proteinExistence type="predicted"/>
<dbReference type="SMART" id="SM00421">
    <property type="entry name" value="HTH_LUXR"/>
    <property type="match status" value="1"/>
</dbReference>
<dbReference type="Pfam" id="PF00196">
    <property type="entry name" value="GerE"/>
    <property type="match status" value="1"/>
</dbReference>
<evidence type="ECO:0000259" key="4">
    <source>
        <dbReference type="PROSITE" id="PS50043"/>
    </source>
</evidence>
<dbReference type="PANTHER" id="PTHR43214:SF38">
    <property type="entry name" value="NITRATE_NITRITE RESPONSE REGULATOR PROTEIN NARL"/>
    <property type="match status" value="1"/>
</dbReference>
<name>A0A2T4CYK2_9GAMM</name>
<dbReference type="Gene3D" id="3.40.50.2300">
    <property type="match status" value="1"/>
</dbReference>
<comment type="caution">
    <text evidence="6">The sequence shown here is derived from an EMBL/GenBank/DDBJ whole genome shotgun (WGS) entry which is preliminary data.</text>
</comment>
<dbReference type="PROSITE" id="PS50043">
    <property type="entry name" value="HTH_LUXR_2"/>
    <property type="match status" value="1"/>
</dbReference>
<accession>A0A2T4CYK2</accession>
<feature type="modified residue" description="4-aspartylphosphate" evidence="3">
    <location>
        <position position="56"/>
    </location>
</feature>
<feature type="domain" description="HTH luxR-type" evidence="4">
    <location>
        <begin position="150"/>
        <end position="215"/>
    </location>
</feature>
<dbReference type="SUPFAM" id="SSF52172">
    <property type="entry name" value="CheY-like"/>
    <property type="match status" value="1"/>
</dbReference>
<keyword evidence="1 3" id="KW-0597">Phosphoprotein</keyword>
<gene>
    <name evidence="6" type="ORF">C9940_01415</name>
</gene>
<dbReference type="InterPro" id="IPR001789">
    <property type="entry name" value="Sig_transdc_resp-reg_receiver"/>
</dbReference>
<sequence length="224" mass="24928">MKPISVVVVDDHPLFRRGVVELLNDSDELTVIAEYDSARSLLNNLSNTYPDILLLDLQMPEQSGLDVLKQLRNHDEQLKIIIITACNDQEVLLEALRSGANGFLQKDTPPDEILSQLISAVKGNVVINAGAVTSLASHLREHKTETGNQSNAAFTQMTERERETLFHISRGLNNKLIARELGISDGTVKVYVKNLLRKLNLHSRLELAAWAHNNHSADLPDREG</sequence>
<dbReference type="SMART" id="SM00448">
    <property type="entry name" value="REC"/>
    <property type="match status" value="1"/>
</dbReference>
<dbReference type="GO" id="GO:0006355">
    <property type="term" value="P:regulation of DNA-templated transcription"/>
    <property type="evidence" value="ECO:0007669"/>
    <property type="project" value="InterPro"/>
</dbReference>
<evidence type="ECO:0000256" key="3">
    <source>
        <dbReference type="PROSITE-ProRule" id="PRU00169"/>
    </source>
</evidence>
<dbReference type="InterPro" id="IPR039420">
    <property type="entry name" value="WalR-like"/>
</dbReference>
<dbReference type="GO" id="GO:0003677">
    <property type="term" value="F:DNA binding"/>
    <property type="evidence" value="ECO:0007669"/>
    <property type="project" value="UniProtKB-KW"/>
</dbReference>
<keyword evidence="2 6" id="KW-0238">DNA-binding</keyword>
<dbReference type="PANTHER" id="PTHR43214">
    <property type="entry name" value="TWO-COMPONENT RESPONSE REGULATOR"/>
    <property type="match status" value="1"/>
</dbReference>
<dbReference type="SUPFAM" id="SSF46894">
    <property type="entry name" value="C-terminal effector domain of the bipartite response regulators"/>
    <property type="match status" value="1"/>
</dbReference>
<dbReference type="PROSITE" id="PS00622">
    <property type="entry name" value="HTH_LUXR_1"/>
    <property type="match status" value="1"/>
</dbReference>
<dbReference type="CDD" id="cd06170">
    <property type="entry name" value="LuxR_C_like"/>
    <property type="match status" value="1"/>
</dbReference>
<dbReference type="AlphaFoldDB" id="A0A2T4CYK2"/>
<evidence type="ECO:0000256" key="1">
    <source>
        <dbReference type="ARBA" id="ARBA00022553"/>
    </source>
</evidence>
<dbReference type="CDD" id="cd17535">
    <property type="entry name" value="REC_NarL-like"/>
    <property type="match status" value="1"/>
</dbReference>
<dbReference type="InterPro" id="IPR000792">
    <property type="entry name" value="Tscrpt_reg_LuxR_C"/>
</dbReference>
<feature type="domain" description="Response regulatory" evidence="5">
    <location>
        <begin position="5"/>
        <end position="121"/>
    </location>
</feature>